<feature type="short sequence motif" description="VHIID" evidence="5">
    <location>
        <begin position="324"/>
        <end position="328"/>
    </location>
</feature>
<feature type="region of interest" description="SAW" evidence="5">
    <location>
        <begin position="507"/>
        <end position="580"/>
    </location>
</feature>
<feature type="region of interest" description="Disordered" evidence="6">
    <location>
        <begin position="584"/>
        <end position="605"/>
    </location>
</feature>
<dbReference type="SUPFAM" id="SSF101148">
    <property type="entry name" value="Plant invertase/pectin methylesterase inhibitor"/>
    <property type="match status" value="1"/>
</dbReference>
<dbReference type="PANTHER" id="PTHR31636">
    <property type="entry name" value="OSJNBA0084A10.13 PROTEIN-RELATED"/>
    <property type="match status" value="1"/>
</dbReference>
<evidence type="ECO:0000256" key="1">
    <source>
        <dbReference type="ARBA" id="ARBA00004123"/>
    </source>
</evidence>
<protein>
    <recommendedName>
        <fullName evidence="7">Pectinesterase inhibitor domain-containing protein</fullName>
    </recommendedName>
</protein>
<dbReference type="InterPro" id="IPR005202">
    <property type="entry name" value="TF_GRAS"/>
</dbReference>
<feature type="region of interest" description="Leucine repeat II (LRII)" evidence="5">
    <location>
        <begin position="372"/>
        <end position="404"/>
    </location>
</feature>
<evidence type="ECO:0000313" key="8">
    <source>
        <dbReference type="EMBL" id="MED6108894.1"/>
    </source>
</evidence>
<evidence type="ECO:0000256" key="2">
    <source>
        <dbReference type="ARBA" id="ARBA00023015"/>
    </source>
</evidence>
<proteinExistence type="inferred from homology"/>
<keyword evidence="2" id="KW-0805">Transcription regulation</keyword>
<keyword evidence="3" id="KW-0804">Transcription</keyword>
<dbReference type="InterPro" id="IPR035513">
    <property type="entry name" value="Invertase/methylesterase_inhib"/>
</dbReference>
<evidence type="ECO:0000313" key="9">
    <source>
        <dbReference type="Proteomes" id="UP001341840"/>
    </source>
</evidence>
<organism evidence="8 9">
    <name type="scientific">Stylosanthes scabra</name>
    <dbReference type="NCBI Taxonomy" id="79078"/>
    <lineage>
        <taxon>Eukaryota</taxon>
        <taxon>Viridiplantae</taxon>
        <taxon>Streptophyta</taxon>
        <taxon>Embryophyta</taxon>
        <taxon>Tracheophyta</taxon>
        <taxon>Spermatophyta</taxon>
        <taxon>Magnoliopsida</taxon>
        <taxon>eudicotyledons</taxon>
        <taxon>Gunneridae</taxon>
        <taxon>Pentapetalae</taxon>
        <taxon>rosids</taxon>
        <taxon>fabids</taxon>
        <taxon>Fabales</taxon>
        <taxon>Fabaceae</taxon>
        <taxon>Papilionoideae</taxon>
        <taxon>50 kb inversion clade</taxon>
        <taxon>dalbergioids sensu lato</taxon>
        <taxon>Dalbergieae</taxon>
        <taxon>Pterocarpus clade</taxon>
        <taxon>Stylosanthes</taxon>
    </lineage>
</organism>
<feature type="domain" description="Pectinesterase inhibitor" evidence="7">
    <location>
        <begin position="639"/>
        <end position="784"/>
    </location>
</feature>
<dbReference type="EMBL" id="JASCZI010000113">
    <property type="protein sequence ID" value="MED6108894.1"/>
    <property type="molecule type" value="Genomic_DNA"/>
</dbReference>
<evidence type="ECO:0000256" key="6">
    <source>
        <dbReference type="SAM" id="MobiDB-lite"/>
    </source>
</evidence>
<gene>
    <name evidence="8" type="ORF">PIB30_028502</name>
</gene>
<accession>A0ABU6QAH2</accession>
<dbReference type="Proteomes" id="UP001341840">
    <property type="component" value="Unassembled WGS sequence"/>
</dbReference>
<comment type="caution">
    <text evidence="8">The sequence shown here is derived from an EMBL/GenBank/DDBJ whole genome shotgun (WGS) entry which is preliminary data.</text>
</comment>
<sequence length="791" mass="87650">MNEVNKVKFSGAEDWGESMGIDPFGSSFEFFPSHGGYPLYTNNQQKGNQQQQEEQLSYLEYGTLDNPQFDTVSTPPQIHTYLDDLHMFDENPTRMVSLSEESVAKGKQQNSSAPLASLELLKSYGSNKGFKKSCDEEKIMQPIDHSAAGDEVLGRKLSTEDVIRIAGTRFIQSSSSQKSLGSSALKSIFGHPFGQFFSGLSDEEKEEIQLVESLLACAEKVGFKQFERASKLLCQCESLSSKTGSTVKRVVHYFAEALRLRIDIGTGRISSKDLKEMHPIDPREVTKNLTPSVLAFYEAAPFCQVTMFTLVQSVLENVNDSKKIHIIDFEIRKGVQWSTLMQSLVLRNQSPLELLKITAVGSGSNSKHIIEDTGMRLKDFAMSLNINLCYDLVIVPDMLQLKADLFKIDPEETVVVYSQYALGHKIQQPDQLETIMKVIKTIRPSLFVTTEVEANHNSTSFVNRFIEALFYFGAFFDCLENCMKHDELNRSVFESQYLAYGIKNMLAAEGEERKARNVRFEVWRAFFSRFGLVETEISMLALFQAELVAKSQCNATFPRYYHQQAHAPEASSFPHASIFNQDDSYGGGGGGGAPAPSPSSGHGHDTSSMFYSSFSDILRGTLRGHSLTMPDEIPNSPNSHNTALREICRHTDYPDVCVSTITPHLSGENFDLNMVLQASITACTAELKLTIEKVKRHENASPPENIGSVMFVDCKVQYGNALENLQKASNAAAAHDLGTVTIMLSSVMADVATCESGFQDLESSSFKTESDGLVGIMASNSLAIAHMVPHQ</sequence>
<keyword evidence="9" id="KW-1185">Reference proteome</keyword>
<feature type="short sequence motif" description="LxCxE motif" evidence="5">
    <location>
        <begin position="215"/>
        <end position="219"/>
    </location>
</feature>
<comment type="subcellular location">
    <subcellularLocation>
        <location evidence="1">Nucleus</location>
    </subcellularLocation>
</comment>
<reference evidence="8 9" key="1">
    <citation type="journal article" date="2023" name="Plants (Basel)">
        <title>Bridging the Gap: Combining Genomics and Transcriptomics Approaches to Understand Stylosanthes scabra, an Orphan Legume from the Brazilian Caatinga.</title>
        <authorList>
            <person name="Ferreira-Neto J.R.C."/>
            <person name="da Silva M.D."/>
            <person name="Binneck E."/>
            <person name="de Melo N.F."/>
            <person name="da Silva R.H."/>
            <person name="de Melo A.L.T.M."/>
            <person name="Pandolfi V."/>
            <person name="Bustamante F.O."/>
            <person name="Brasileiro-Vidal A.C."/>
            <person name="Benko-Iseppon A.M."/>
        </authorList>
    </citation>
    <scope>NUCLEOTIDE SEQUENCE [LARGE SCALE GENOMIC DNA]</scope>
    <source>
        <tissue evidence="8">Leaves</tissue>
    </source>
</reference>
<evidence type="ECO:0000256" key="3">
    <source>
        <dbReference type="ARBA" id="ARBA00023163"/>
    </source>
</evidence>
<dbReference type="Pfam" id="PF04043">
    <property type="entry name" value="PMEI"/>
    <property type="match status" value="1"/>
</dbReference>
<evidence type="ECO:0000256" key="4">
    <source>
        <dbReference type="ARBA" id="ARBA00023242"/>
    </source>
</evidence>
<dbReference type="PROSITE" id="PS50985">
    <property type="entry name" value="GRAS"/>
    <property type="match status" value="1"/>
</dbReference>
<comment type="caution">
    <text evidence="5">Lacks conserved residue(s) required for the propagation of feature annotation.</text>
</comment>
<evidence type="ECO:0000259" key="7">
    <source>
        <dbReference type="SMART" id="SM00856"/>
    </source>
</evidence>
<evidence type="ECO:0000256" key="5">
    <source>
        <dbReference type="PROSITE-ProRule" id="PRU01191"/>
    </source>
</evidence>
<keyword evidence="4" id="KW-0539">Nucleus</keyword>
<dbReference type="SMART" id="SM00856">
    <property type="entry name" value="PMEI"/>
    <property type="match status" value="1"/>
</dbReference>
<dbReference type="Pfam" id="PF03514">
    <property type="entry name" value="GRAS"/>
    <property type="match status" value="1"/>
</dbReference>
<name>A0ABU6QAH2_9FABA</name>
<comment type="similarity">
    <text evidence="5">Belongs to the GRAS family.</text>
</comment>
<dbReference type="InterPro" id="IPR006501">
    <property type="entry name" value="Pectinesterase_inhib_dom"/>
</dbReference>
<dbReference type="NCBIfam" id="TIGR01614">
    <property type="entry name" value="PME_inhib"/>
    <property type="match status" value="1"/>
</dbReference>
<dbReference type="Gene3D" id="1.20.140.40">
    <property type="entry name" value="Invertase/pectin methylesterase inhibitor family protein"/>
    <property type="match status" value="1"/>
</dbReference>
<dbReference type="CDD" id="cd15800">
    <property type="entry name" value="PMEI-like_2"/>
    <property type="match status" value="1"/>
</dbReference>